<protein>
    <submittedName>
        <fullName evidence="1">Uncharacterized protein</fullName>
    </submittedName>
</protein>
<organism evidence="1">
    <name type="scientific">Picea sitchensis</name>
    <name type="common">Sitka spruce</name>
    <name type="synonym">Pinus sitchensis</name>
    <dbReference type="NCBI Taxonomy" id="3332"/>
    <lineage>
        <taxon>Eukaryota</taxon>
        <taxon>Viridiplantae</taxon>
        <taxon>Streptophyta</taxon>
        <taxon>Embryophyta</taxon>
        <taxon>Tracheophyta</taxon>
        <taxon>Spermatophyta</taxon>
        <taxon>Pinopsida</taxon>
        <taxon>Pinidae</taxon>
        <taxon>Conifers I</taxon>
        <taxon>Pinales</taxon>
        <taxon>Pinaceae</taxon>
        <taxon>Picea</taxon>
    </lineage>
</organism>
<sequence length="80" mass="9151">MKSLPDSFGNLTMKSLPDSFGNLTNLQHMIIFFENLAKLQTHGFVRLLRFSIIPETNLALFLKVFAPNIYASPLVIVLWR</sequence>
<dbReference type="AlphaFoldDB" id="D5AD33"/>
<proteinExistence type="evidence at transcript level"/>
<dbReference type="EMBL" id="BT124182">
    <property type="protein sequence ID" value="ADE77452.1"/>
    <property type="molecule type" value="mRNA"/>
</dbReference>
<accession>D5AD33</accession>
<reference evidence="1" key="1">
    <citation type="submission" date="2010-04" db="EMBL/GenBank/DDBJ databases">
        <authorList>
            <person name="Reid K.E."/>
            <person name="Liao N."/>
            <person name="Chan S."/>
            <person name="Docking R."/>
            <person name="Taylor G."/>
            <person name="Moore R."/>
            <person name="Mayo M."/>
            <person name="Munro S."/>
            <person name="King J."/>
            <person name="Yanchuk A."/>
            <person name="Holt R."/>
            <person name="Jones S."/>
            <person name="Marra M."/>
            <person name="Ritland C.E."/>
            <person name="Ritland K."/>
            <person name="Bohlmann J."/>
        </authorList>
    </citation>
    <scope>NUCLEOTIDE SEQUENCE</scope>
    <source>
        <tissue evidence="1">Bud</tissue>
    </source>
</reference>
<name>D5AD33_PICSI</name>
<evidence type="ECO:0000313" key="1">
    <source>
        <dbReference type="EMBL" id="ADE77452.1"/>
    </source>
</evidence>